<evidence type="ECO:0000256" key="1">
    <source>
        <dbReference type="SAM" id="SignalP"/>
    </source>
</evidence>
<evidence type="ECO:0000313" key="3">
    <source>
        <dbReference type="EMBL" id="SDK21142.1"/>
    </source>
</evidence>
<dbReference type="PANTHER" id="PTHR38834">
    <property type="entry name" value="PERIPLASMIC SUBSTRATE BINDING PROTEIN FAMILY 3"/>
    <property type="match status" value="1"/>
</dbReference>
<dbReference type="PANTHER" id="PTHR38834:SF3">
    <property type="entry name" value="SOLUTE-BINDING PROTEIN FAMILY 3_N-TERMINAL DOMAIN-CONTAINING PROTEIN"/>
    <property type="match status" value="1"/>
</dbReference>
<accession>A0A1G9A1A0</accession>
<organism evidence="3 4">
    <name type="scientific">Billgrantia gudaonensis</name>
    <dbReference type="NCBI Taxonomy" id="376427"/>
    <lineage>
        <taxon>Bacteria</taxon>
        <taxon>Pseudomonadati</taxon>
        <taxon>Pseudomonadota</taxon>
        <taxon>Gammaproteobacteria</taxon>
        <taxon>Oceanospirillales</taxon>
        <taxon>Halomonadaceae</taxon>
        <taxon>Billgrantia</taxon>
    </lineage>
</organism>
<dbReference type="SUPFAM" id="SSF53850">
    <property type="entry name" value="Periplasmic binding protein-like II"/>
    <property type="match status" value="2"/>
</dbReference>
<name>A0A1G9A1A0_9GAMM</name>
<dbReference type="Proteomes" id="UP000198525">
    <property type="component" value="Unassembled WGS sequence"/>
</dbReference>
<dbReference type="RefSeq" id="WP_245682269.1">
    <property type="nucleotide sequence ID" value="NZ_FNES01000013.1"/>
</dbReference>
<keyword evidence="1" id="KW-0732">Signal</keyword>
<sequence>MRKGLLWVACLLLPMTATAELSDLTFITEEYPPYNYQRGGQPEGIAVELLERIFTLTDTPLDRHDIQFYPWVRGYDTALTEPGTVLFSTTRTEQREPLFQWVGPIATDRVSLIARRDADIRLDDLDSLIDSDYRVAVIREDIGAQRLHEAGVPDSHIQVAMSNESALRMLERGRVDLWAYGEDVAFWLMEEKGLARADFEPVLPISESDLYFALHQDTDPDLVAAMQDALDRLRTESLPATPGEHRVTFNTEEYPPFNFLDEAGEIDGIATRLLQTALHDTGLTANFRLLPWARAYAEARLREDHCVYSTTRTPNRETHFTWIGPLAINEWAAFALAESDLEASELADLADRRVGSFREDAVGQYAEQQGISILLTSAERDNIGRLRAGVIDAWVTGTRTARQLAREADVELKRLFSFRQEPLYLACHPSVPDDYVAELQAALTQLTRSGRAETLRRQVLEQLEGDA</sequence>
<proteinExistence type="predicted"/>
<reference evidence="3 4" key="1">
    <citation type="submission" date="2016-10" db="EMBL/GenBank/DDBJ databases">
        <authorList>
            <person name="de Groot N.N."/>
        </authorList>
    </citation>
    <scope>NUCLEOTIDE SEQUENCE [LARGE SCALE GENOMIC DNA]</scope>
    <source>
        <strain evidence="3 4">CGMCC 1.6133</strain>
    </source>
</reference>
<dbReference type="Pfam" id="PF00497">
    <property type="entry name" value="SBP_bac_3"/>
    <property type="match status" value="2"/>
</dbReference>
<dbReference type="Gene3D" id="3.40.190.10">
    <property type="entry name" value="Periplasmic binding protein-like II"/>
    <property type="match status" value="4"/>
</dbReference>
<dbReference type="InterPro" id="IPR001638">
    <property type="entry name" value="Solute-binding_3/MltF_N"/>
</dbReference>
<evidence type="ECO:0000313" key="4">
    <source>
        <dbReference type="Proteomes" id="UP000198525"/>
    </source>
</evidence>
<dbReference type="EMBL" id="FNES01000013">
    <property type="protein sequence ID" value="SDK21142.1"/>
    <property type="molecule type" value="Genomic_DNA"/>
</dbReference>
<keyword evidence="4" id="KW-1185">Reference proteome</keyword>
<gene>
    <name evidence="3" type="ORF">SAMN04487954_11319</name>
</gene>
<dbReference type="AlphaFoldDB" id="A0A1G9A1A0"/>
<feature type="signal peptide" evidence="1">
    <location>
        <begin position="1"/>
        <end position="19"/>
    </location>
</feature>
<feature type="domain" description="Solute-binding protein family 3/N-terminal" evidence="2">
    <location>
        <begin position="28"/>
        <end position="236"/>
    </location>
</feature>
<feature type="domain" description="Solute-binding protein family 3/N-terminal" evidence="2">
    <location>
        <begin position="252"/>
        <end position="458"/>
    </location>
</feature>
<dbReference type="STRING" id="376427.SAMN04487954_11319"/>
<evidence type="ECO:0000259" key="2">
    <source>
        <dbReference type="Pfam" id="PF00497"/>
    </source>
</evidence>
<feature type="chain" id="PRO_5011461278" evidence="1">
    <location>
        <begin position="20"/>
        <end position="467"/>
    </location>
</feature>
<protein>
    <submittedName>
        <fullName evidence="3">Polar amino acid transport system substrate-binding protein</fullName>
    </submittedName>
</protein>